<evidence type="ECO:0000313" key="3">
    <source>
        <dbReference type="Proteomes" id="UP000285146"/>
    </source>
</evidence>
<evidence type="ECO:0000313" key="2">
    <source>
        <dbReference type="EMBL" id="ROW09094.1"/>
    </source>
</evidence>
<dbReference type="InParanoid" id="A0A423X089"/>
<organism evidence="2 3">
    <name type="scientific">Cytospora leucostoma</name>
    <dbReference type="NCBI Taxonomy" id="1230097"/>
    <lineage>
        <taxon>Eukaryota</taxon>
        <taxon>Fungi</taxon>
        <taxon>Dikarya</taxon>
        <taxon>Ascomycota</taxon>
        <taxon>Pezizomycotina</taxon>
        <taxon>Sordariomycetes</taxon>
        <taxon>Sordariomycetidae</taxon>
        <taxon>Diaporthales</taxon>
        <taxon>Cytosporaceae</taxon>
        <taxon>Cytospora</taxon>
    </lineage>
</organism>
<proteinExistence type="predicted"/>
<reference evidence="2 3" key="1">
    <citation type="submission" date="2015-09" db="EMBL/GenBank/DDBJ databases">
        <title>Host preference determinants of Valsa canker pathogens revealed by comparative genomics.</title>
        <authorList>
            <person name="Yin Z."/>
            <person name="Huang L."/>
        </authorList>
    </citation>
    <scope>NUCLEOTIDE SEQUENCE [LARGE SCALE GENOMIC DNA]</scope>
    <source>
        <strain evidence="2 3">SXYLt</strain>
    </source>
</reference>
<feature type="compositionally biased region" description="Polar residues" evidence="1">
    <location>
        <begin position="172"/>
        <end position="186"/>
    </location>
</feature>
<gene>
    <name evidence="2" type="ORF">VPNG_05748</name>
</gene>
<sequence length="199" mass="21650">MRFAGLAYANLAVGWQPIRGEDCPRSTRAIDVEEEPGAYRLIAPRINREICNASTRYLELVLGEGSTMSTPRKTGTGKKRIAARTDLAEAGESDIETDINSSVGPDSSPYPSPRVRRSQSTSRVEVNEEYEANQDLKEPEDSSDEPADMAVGMVESSNEDDRNETRGKSTEEQTSTGISSVSQNDLTEIEGSDADRGDA</sequence>
<protein>
    <submittedName>
        <fullName evidence="2">Uncharacterized protein</fullName>
    </submittedName>
</protein>
<name>A0A423X089_9PEZI</name>
<feature type="compositionally biased region" description="Basic and acidic residues" evidence="1">
    <location>
        <begin position="159"/>
        <end position="171"/>
    </location>
</feature>
<accession>A0A423X089</accession>
<feature type="region of interest" description="Disordered" evidence="1">
    <location>
        <begin position="86"/>
        <end position="199"/>
    </location>
</feature>
<keyword evidence="3" id="KW-1185">Reference proteome</keyword>
<evidence type="ECO:0000256" key="1">
    <source>
        <dbReference type="SAM" id="MobiDB-lite"/>
    </source>
</evidence>
<comment type="caution">
    <text evidence="2">The sequence shown here is derived from an EMBL/GenBank/DDBJ whole genome shotgun (WGS) entry which is preliminary data.</text>
</comment>
<dbReference type="Proteomes" id="UP000285146">
    <property type="component" value="Unassembled WGS sequence"/>
</dbReference>
<dbReference type="EMBL" id="LKEB01000032">
    <property type="protein sequence ID" value="ROW09094.1"/>
    <property type="molecule type" value="Genomic_DNA"/>
</dbReference>
<dbReference type="AlphaFoldDB" id="A0A423X089"/>